<keyword evidence="7 13" id="KW-0812">Transmembrane</keyword>
<dbReference type="PANTHER" id="PTHR41523">
    <property type="entry name" value="TWO-COMPONENT SYSTEM SENSOR PROTEIN"/>
    <property type="match status" value="1"/>
</dbReference>
<dbReference type="CDD" id="cd12914">
    <property type="entry name" value="PDC1_DGC_like"/>
    <property type="match status" value="1"/>
</dbReference>
<reference evidence="15 16" key="1">
    <citation type="submission" date="2012-04" db="EMBL/GenBank/DDBJ databases">
        <title>The Genome Sequence of Afipia clevelandensis ATCC 49720.</title>
        <authorList>
            <consortium name="The Broad Institute Genome Sequencing Platform"/>
            <person name="Earl A."/>
            <person name="Ward D."/>
            <person name="Feldgarden M."/>
            <person name="Gevers D."/>
            <person name="Huys G."/>
            <person name="Walker B."/>
            <person name="Young S.K."/>
            <person name="Zeng Q."/>
            <person name="Gargeya S."/>
            <person name="Fitzgerald M."/>
            <person name="Haas B."/>
            <person name="Abouelleil A."/>
            <person name="Alvarado L."/>
            <person name="Arachchi H.M."/>
            <person name="Berlin A."/>
            <person name="Chapman S.B."/>
            <person name="Goldberg J."/>
            <person name="Griggs A."/>
            <person name="Gujja S."/>
            <person name="Hansen M."/>
            <person name="Howarth C."/>
            <person name="Imamovic A."/>
            <person name="Larimer J."/>
            <person name="McCowen C."/>
            <person name="Montmayeur A."/>
            <person name="Murphy C."/>
            <person name="Neiman D."/>
            <person name="Pearson M."/>
            <person name="Priest M."/>
            <person name="Roberts A."/>
            <person name="Saif S."/>
            <person name="Shea T."/>
            <person name="Sisk P."/>
            <person name="Sykes S."/>
            <person name="Wortman J."/>
            <person name="Nusbaum C."/>
            <person name="Birren B."/>
        </authorList>
    </citation>
    <scope>NUCLEOTIDE SEQUENCE [LARGE SCALE GENOMIC DNA]</scope>
    <source>
        <strain evidence="15 16">ATCC 49720</strain>
    </source>
</reference>
<dbReference type="HOGENOM" id="CLU_023848_1_0_5"/>
<dbReference type="SMART" id="SM00911">
    <property type="entry name" value="HWE_HK"/>
    <property type="match status" value="1"/>
</dbReference>
<dbReference type="Pfam" id="PF02743">
    <property type="entry name" value="dCache_1"/>
    <property type="match status" value="1"/>
</dbReference>
<dbReference type="PANTHER" id="PTHR41523:SF7">
    <property type="entry name" value="HISTIDINE KINASE"/>
    <property type="match status" value="1"/>
</dbReference>
<dbReference type="OrthoDB" id="341208at2"/>
<dbReference type="EC" id="2.7.13.3" evidence="3"/>
<evidence type="ECO:0000256" key="4">
    <source>
        <dbReference type="ARBA" id="ARBA00022475"/>
    </source>
</evidence>
<keyword evidence="11 13" id="KW-1133">Transmembrane helix</keyword>
<comment type="caution">
    <text evidence="15">The sequence shown here is derived from an EMBL/GenBank/DDBJ whole genome shotgun (WGS) entry which is preliminary data.</text>
</comment>
<evidence type="ECO:0000256" key="12">
    <source>
        <dbReference type="ARBA" id="ARBA00023136"/>
    </source>
</evidence>
<evidence type="ECO:0000256" key="1">
    <source>
        <dbReference type="ARBA" id="ARBA00000085"/>
    </source>
</evidence>
<protein>
    <recommendedName>
        <fullName evidence="3">histidine kinase</fullName>
        <ecNumber evidence="3">2.7.13.3</ecNumber>
    </recommendedName>
</protein>
<keyword evidence="8" id="KW-0547">Nucleotide-binding</keyword>
<comment type="subcellular location">
    <subcellularLocation>
        <location evidence="2">Cell membrane</location>
        <topology evidence="2">Multi-pass membrane protein</topology>
    </subcellularLocation>
</comment>
<evidence type="ECO:0000256" key="7">
    <source>
        <dbReference type="ARBA" id="ARBA00022692"/>
    </source>
</evidence>
<dbReference type="EMBL" id="AGWY01000006">
    <property type="protein sequence ID" value="EKS38990.1"/>
    <property type="molecule type" value="Genomic_DNA"/>
</dbReference>
<evidence type="ECO:0000256" key="5">
    <source>
        <dbReference type="ARBA" id="ARBA00022553"/>
    </source>
</evidence>
<keyword evidence="6" id="KW-0808">Transferase</keyword>
<name>K8PHG1_9BRAD</name>
<evidence type="ECO:0000256" key="13">
    <source>
        <dbReference type="SAM" id="Phobius"/>
    </source>
</evidence>
<evidence type="ECO:0000256" key="6">
    <source>
        <dbReference type="ARBA" id="ARBA00022679"/>
    </source>
</evidence>
<dbReference type="InterPro" id="IPR036890">
    <property type="entry name" value="HATPase_C_sf"/>
</dbReference>
<dbReference type="GO" id="GO:0007165">
    <property type="term" value="P:signal transduction"/>
    <property type="evidence" value="ECO:0007669"/>
    <property type="project" value="InterPro"/>
</dbReference>
<accession>K8PHG1</accession>
<dbReference type="SUPFAM" id="SSF158472">
    <property type="entry name" value="HAMP domain-like"/>
    <property type="match status" value="1"/>
</dbReference>
<dbReference type="Gene3D" id="6.10.340.10">
    <property type="match status" value="1"/>
</dbReference>
<dbReference type="SUPFAM" id="SSF55874">
    <property type="entry name" value="ATPase domain of HSP90 chaperone/DNA topoisomerase II/histidine kinase"/>
    <property type="match status" value="1"/>
</dbReference>
<dbReference type="CDD" id="cd12915">
    <property type="entry name" value="PDC2_DGC_like"/>
    <property type="match status" value="1"/>
</dbReference>
<dbReference type="Proteomes" id="UP000001095">
    <property type="component" value="Unassembled WGS sequence"/>
</dbReference>
<dbReference type="PROSITE" id="PS50885">
    <property type="entry name" value="HAMP"/>
    <property type="match status" value="1"/>
</dbReference>
<dbReference type="GO" id="GO:0005886">
    <property type="term" value="C:plasma membrane"/>
    <property type="evidence" value="ECO:0007669"/>
    <property type="project" value="UniProtKB-SubCell"/>
</dbReference>
<evidence type="ECO:0000256" key="11">
    <source>
        <dbReference type="ARBA" id="ARBA00022989"/>
    </source>
</evidence>
<dbReference type="Gene3D" id="3.30.450.20">
    <property type="entry name" value="PAS domain"/>
    <property type="match status" value="1"/>
</dbReference>
<evidence type="ECO:0000256" key="8">
    <source>
        <dbReference type="ARBA" id="ARBA00022741"/>
    </source>
</evidence>
<dbReference type="InterPro" id="IPR011102">
    <property type="entry name" value="Sig_transdc_His_kinase_HWE"/>
</dbReference>
<dbReference type="PATRIC" id="fig|883079.3.peg.1480"/>
<gene>
    <name evidence="15" type="ORF">HMPREF9696_01459</name>
</gene>
<keyword evidence="5" id="KW-0597">Phosphoprotein</keyword>
<feature type="transmembrane region" description="Helical" evidence="13">
    <location>
        <begin position="362"/>
        <end position="380"/>
    </location>
</feature>
<keyword evidence="16" id="KW-1185">Reference proteome</keyword>
<keyword evidence="12 13" id="KW-0472">Membrane</keyword>
<dbReference type="Gene3D" id="3.30.565.10">
    <property type="entry name" value="Histidine kinase-like ATPase, C-terminal domain"/>
    <property type="match status" value="1"/>
</dbReference>
<comment type="catalytic activity">
    <reaction evidence="1">
        <text>ATP + protein L-histidine = ADP + protein N-phospho-L-histidine.</text>
        <dbReference type="EC" id="2.7.13.3"/>
    </reaction>
</comment>
<sequence>MLYQLSYTPVWRLYSGPFSVRHVPFRRFLANFPSDNLPILLRAPLSKAAMEPGLRRLPHQGVPRTFKKSSTGGETDGLPLRNAIRRLSLTHRLLALTLVASLPGLAAVSYGAFDLRNTRYAEARAQALRNAEVVVSEVDQIFDGIQAAMRAVAETDEVSRLNSTACTDYVVRVRPSIAPLTSLLVVGLDGNIRCFSEPSLASPNLADRDYFREAIDSKKFAIGTFIASKVSDRNVIPMALPIIRDGKVEGAIVAGLNVEWLGQQLQQRGVQSGGAVLIADRNGIVVSREPDREKFVGRKLDESLGRIGGSQPGSAEITGVDGVQRIIGYVPASMTPFGLYVSSGISRSEALAPIDRAVRNSIALFALGSAIAFLLAWLVGESIIRRPLMRMVATAEAWRRGHDAARTGIVGRSDEIGVLGQTFDRLMDENAMREEQRATAEERREILVHELAHRVKNTLATVQSIASLSFRHSQGPEALRQFHERLQALVRGHDLLTRKNWQHAQLSEIAEAAIAPLQEERGHRFAISGPPVDLPPTTAVPMAMVLHELCTNAMKYGALSNDDGRVTIGWTAQPGDAGTVVSLIWSESGGPPVTPPEEDGFGTRLIANLSRQLGGDCTFRYPPSGLVFHLSMVAPAFEPRD</sequence>
<evidence type="ECO:0000256" key="10">
    <source>
        <dbReference type="ARBA" id="ARBA00022840"/>
    </source>
</evidence>
<evidence type="ECO:0000313" key="15">
    <source>
        <dbReference type="EMBL" id="EKS38990.1"/>
    </source>
</evidence>
<organism evidence="15 16">
    <name type="scientific">Afipia clevelandensis ATCC 49720</name>
    <dbReference type="NCBI Taxonomy" id="883079"/>
    <lineage>
        <taxon>Bacteria</taxon>
        <taxon>Pseudomonadati</taxon>
        <taxon>Pseudomonadota</taxon>
        <taxon>Alphaproteobacteria</taxon>
        <taxon>Hyphomicrobiales</taxon>
        <taxon>Nitrobacteraceae</taxon>
        <taxon>Afipia</taxon>
    </lineage>
</organism>
<dbReference type="CDD" id="cd06225">
    <property type="entry name" value="HAMP"/>
    <property type="match status" value="1"/>
</dbReference>
<dbReference type="GO" id="GO:0004673">
    <property type="term" value="F:protein histidine kinase activity"/>
    <property type="evidence" value="ECO:0007669"/>
    <property type="project" value="UniProtKB-EC"/>
</dbReference>
<dbReference type="AlphaFoldDB" id="K8PHG1"/>
<dbReference type="Pfam" id="PF07536">
    <property type="entry name" value="HWE_HK"/>
    <property type="match status" value="1"/>
</dbReference>
<dbReference type="InterPro" id="IPR033479">
    <property type="entry name" value="dCache_1"/>
</dbReference>
<keyword evidence="9" id="KW-0418">Kinase</keyword>
<evidence type="ECO:0000256" key="9">
    <source>
        <dbReference type="ARBA" id="ARBA00022777"/>
    </source>
</evidence>
<dbReference type="InterPro" id="IPR003660">
    <property type="entry name" value="HAMP_dom"/>
</dbReference>
<feature type="transmembrane region" description="Helical" evidence="13">
    <location>
        <begin position="93"/>
        <end position="113"/>
    </location>
</feature>
<evidence type="ECO:0000256" key="3">
    <source>
        <dbReference type="ARBA" id="ARBA00012438"/>
    </source>
</evidence>
<feature type="domain" description="HAMP" evidence="14">
    <location>
        <begin position="382"/>
        <end position="435"/>
    </location>
</feature>
<evidence type="ECO:0000313" key="16">
    <source>
        <dbReference type="Proteomes" id="UP000001095"/>
    </source>
</evidence>
<dbReference type="GO" id="GO:0005524">
    <property type="term" value="F:ATP binding"/>
    <property type="evidence" value="ECO:0007669"/>
    <property type="project" value="UniProtKB-KW"/>
</dbReference>
<keyword evidence="4" id="KW-1003">Cell membrane</keyword>
<evidence type="ECO:0000256" key="2">
    <source>
        <dbReference type="ARBA" id="ARBA00004651"/>
    </source>
</evidence>
<evidence type="ECO:0000259" key="14">
    <source>
        <dbReference type="PROSITE" id="PS50885"/>
    </source>
</evidence>
<keyword evidence="10" id="KW-0067">ATP-binding</keyword>
<proteinExistence type="predicted"/>